<feature type="region of interest" description="Disordered" evidence="3">
    <location>
        <begin position="1"/>
        <end position="47"/>
    </location>
</feature>
<dbReference type="GO" id="GO:0051287">
    <property type="term" value="F:NAD binding"/>
    <property type="evidence" value="ECO:0007669"/>
    <property type="project" value="InterPro"/>
</dbReference>
<dbReference type="SUPFAM" id="SSF51735">
    <property type="entry name" value="NAD(P)-binding Rossmann-fold domains"/>
    <property type="match status" value="1"/>
</dbReference>
<evidence type="ECO:0000259" key="4">
    <source>
        <dbReference type="Pfam" id="PF02826"/>
    </source>
</evidence>
<keyword evidence="2" id="KW-0520">NAD</keyword>
<dbReference type="STRING" id="683228.GA0070617_3091"/>
<dbReference type="OrthoDB" id="4324715at2"/>
<dbReference type="GO" id="GO:0016616">
    <property type="term" value="F:oxidoreductase activity, acting on the CH-OH group of donors, NAD or NADP as acceptor"/>
    <property type="evidence" value="ECO:0007669"/>
    <property type="project" value="UniProtKB-ARBA"/>
</dbReference>
<keyword evidence="1" id="KW-0560">Oxidoreductase</keyword>
<evidence type="ECO:0000313" key="5">
    <source>
        <dbReference type="EMBL" id="SCL55905.1"/>
    </source>
</evidence>
<dbReference type="SUPFAM" id="SSF52283">
    <property type="entry name" value="Formate/glycerate dehydrogenase catalytic domain-like"/>
    <property type="match status" value="1"/>
</dbReference>
<dbReference type="PANTHER" id="PTHR43333">
    <property type="entry name" value="2-HACID_DH_C DOMAIN-CONTAINING PROTEIN"/>
    <property type="match status" value="1"/>
</dbReference>
<dbReference type="Proteomes" id="UP000198937">
    <property type="component" value="Unassembled WGS sequence"/>
</dbReference>
<dbReference type="EMBL" id="FMIA01000002">
    <property type="protein sequence ID" value="SCL55905.1"/>
    <property type="molecule type" value="Genomic_DNA"/>
</dbReference>
<dbReference type="RefSeq" id="WP_091438153.1">
    <property type="nucleotide sequence ID" value="NZ_BMMJ01000005.1"/>
</dbReference>
<name>A0A1C6UPD6_9ACTN</name>
<reference evidence="5 6" key="1">
    <citation type="submission" date="2016-06" db="EMBL/GenBank/DDBJ databases">
        <authorList>
            <person name="Kjaerup R.B."/>
            <person name="Dalgaard T.S."/>
            <person name="Juul-Madsen H.R."/>
        </authorList>
    </citation>
    <scope>NUCLEOTIDE SEQUENCE [LARGE SCALE GENOMIC DNA]</scope>
    <source>
        <strain evidence="5 6">DSM 45577</strain>
    </source>
</reference>
<evidence type="ECO:0000256" key="1">
    <source>
        <dbReference type="ARBA" id="ARBA00023002"/>
    </source>
</evidence>
<gene>
    <name evidence="5" type="ORF">GA0070617_3091</name>
</gene>
<dbReference type="InterPro" id="IPR006140">
    <property type="entry name" value="D-isomer_DH_NAD-bd"/>
</dbReference>
<proteinExistence type="predicted"/>
<feature type="domain" description="D-isomer specific 2-hydroxyacid dehydrogenase NAD-binding" evidence="4">
    <location>
        <begin position="157"/>
        <end position="336"/>
    </location>
</feature>
<evidence type="ECO:0000313" key="6">
    <source>
        <dbReference type="Proteomes" id="UP000198937"/>
    </source>
</evidence>
<dbReference type="CDD" id="cd05300">
    <property type="entry name" value="2-Hacid_dh_1"/>
    <property type="match status" value="1"/>
</dbReference>
<dbReference type="AlphaFoldDB" id="A0A1C6UPD6"/>
<keyword evidence="6" id="KW-1185">Reference proteome</keyword>
<accession>A0A1C6UPD6</accession>
<dbReference type="InterPro" id="IPR036291">
    <property type="entry name" value="NAD(P)-bd_dom_sf"/>
</dbReference>
<dbReference type="InterPro" id="IPR029753">
    <property type="entry name" value="D-isomer_DH_CS"/>
</dbReference>
<dbReference type="Gene3D" id="3.40.50.720">
    <property type="entry name" value="NAD(P)-binding Rossmann-like Domain"/>
    <property type="match status" value="2"/>
</dbReference>
<organism evidence="5 6">
    <name type="scientific">Micromonospora yangpuensis</name>
    <dbReference type="NCBI Taxonomy" id="683228"/>
    <lineage>
        <taxon>Bacteria</taxon>
        <taxon>Bacillati</taxon>
        <taxon>Actinomycetota</taxon>
        <taxon>Actinomycetes</taxon>
        <taxon>Micromonosporales</taxon>
        <taxon>Micromonosporaceae</taxon>
        <taxon>Micromonospora</taxon>
    </lineage>
</organism>
<sequence length="373" mass="39222">MSATQPGHGGRPDGAAQAGHGGSPDGAAQAGHGGSPDGAARAGDRARPGFGGPVLAAAHELIAPLDDAQIAQIRAAAAPDEVLVARDRAEQLRYAPDAVVLFGDVQPEVLDAAPKLRWVQSVGAGVDRIARHLGDRDVRLVSAKGGIVGAHLAEHAFALLLALTRGIAASLREPAWTDPHRIEIRARQWEFTDRTMLVVGYGGAGRAVARRARGFEFARIVAVEPESVEPGPDVDELIAPDRLDEVLPTADVVVLTVPLTPATRQLLDARRIATMKPGAIVVNVSRGGLIDEAALRDALVDGRLGGAGLDVVVDEPLAADDPLWHLPNVVVTPHIAGGSPRRAERVVDQFCANLHRWRAGEPLLGEYDLTKGY</sequence>
<dbReference type="Pfam" id="PF02826">
    <property type="entry name" value="2-Hacid_dh_C"/>
    <property type="match status" value="1"/>
</dbReference>
<protein>
    <submittedName>
        <fullName evidence="5">Phosphoglycerate dehydrogenase</fullName>
    </submittedName>
</protein>
<dbReference type="PANTHER" id="PTHR43333:SF1">
    <property type="entry name" value="D-ISOMER SPECIFIC 2-HYDROXYACID DEHYDROGENASE NAD-BINDING DOMAIN-CONTAINING PROTEIN"/>
    <property type="match status" value="1"/>
</dbReference>
<dbReference type="PROSITE" id="PS00671">
    <property type="entry name" value="D_2_HYDROXYACID_DH_3"/>
    <property type="match status" value="1"/>
</dbReference>
<evidence type="ECO:0000256" key="2">
    <source>
        <dbReference type="ARBA" id="ARBA00023027"/>
    </source>
</evidence>
<evidence type="ECO:0000256" key="3">
    <source>
        <dbReference type="SAM" id="MobiDB-lite"/>
    </source>
</evidence>